<keyword evidence="1" id="KW-1133">Transmembrane helix</keyword>
<keyword evidence="3" id="KW-1185">Reference proteome</keyword>
<sequence length="147" mass="15911">MLPNVTLLIVHAAVTWCLVGLIWTIQLVHYPLFDFVGEAGFTAYHTRHSSVISFLVGPLMLLELVTAGWLVLHPPPSVSATPCWIGFALVLVIWASTAFVSVPIHARLGSGFDSGLVSTLVGTNWIRTVAWTARGVLILTILLRALA</sequence>
<reference evidence="2 3" key="1">
    <citation type="submission" date="2018-06" db="EMBL/GenBank/DDBJ databases">
        <title>Genomic Encyclopedia of Type Strains, Phase IV (KMG-IV): sequencing the most valuable type-strain genomes for metagenomic binning, comparative biology and taxonomic classification.</title>
        <authorList>
            <person name="Goeker M."/>
        </authorList>
    </citation>
    <scope>NUCLEOTIDE SEQUENCE [LARGE SCALE GENOMIC DNA]</scope>
    <source>
        <strain evidence="2 3">DSM 18048</strain>
    </source>
</reference>
<evidence type="ECO:0000313" key="3">
    <source>
        <dbReference type="Proteomes" id="UP000248326"/>
    </source>
</evidence>
<evidence type="ECO:0000313" key="2">
    <source>
        <dbReference type="EMBL" id="PYE53640.1"/>
    </source>
</evidence>
<feature type="transmembrane region" description="Helical" evidence="1">
    <location>
        <begin position="84"/>
        <end position="105"/>
    </location>
</feature>
<dbReference type="AlphaFoldDB" id="A0A318SME1"/>
<evidence type="ECO:0008006" key="4">
    <source>
        <dbReference type="Google" id="ProtNLM"/>
    </source>
</evidence>
<evidence type="ECO:0000256" key="1">
    <source>
        <dbReference type="SAM" id="Phobius"/>
    </source>
</evidence>
<accession>A0A318SME1</accession>
<keyword evidence="1" id="KW-0812">Transmembrane</keyword>
<name>A0A318SME1_9DEIO</name>
<protein>
    <recommendedName>
        <fullName evidence="4">DUF1772 domain-containing protein</fullName>
    </recommendedName>
</protein>
<gene>
    <name evidence="2" type="ORF">DES52_108171</name>
</gene>
<comment type="caution">
    <text evidence="2">The sequence shown here is derived from an EMBL/GenBank/DDBJ whole genome shotgun (WGS) entry which is preliminary data.</text>
</comment>
<dbReference type="Proteomes" id="UP000248326">
    <property type="component" value="Unassembled WGS sequence"/>
</dbReference>
<feature type="transmembrane region" description="Helical" evidence="1">
    <location>
        <begin position="7"/>
        <end position="30"/>
    </location>
</feature>
<organism evidence="2 3">
    <name type="scientific">Deinococcus yavapaiensis KR-236</name>
    <dbReference type="NCBI Taxonomy" id="694435"/>
    <lineage>
        <taxon>Bacteria</taxon>
        <taxon>Thermotogati</taxon>
        <taxon>Deinococcota</taxon>
        <taxon>Deinococci</taxon>
        <taxon>Deinococcales</taxon>
        <taxon>Deinococcaceae</taxon>
        <taxon>Deinococcus</taxon>
    </lineage>
</organism>
<feature type="transmembrane region" description="Helical" evidence="1">
    <location>
        <begin position="50"/>
        <end position="72"/>
    </location>
</feature>
<proteinExistence type="predicted"/>
<dbReference type="EMBL" id="QJSX01000008">
    <property type="protein sequence ID" value="PYE53640.1"/>
    <property type="molecule type" value="Genomic_DNA"/>
</dbReference>
<keyword evidence="1" id="KW-0472">Membrane</keyword>
<feature type="transmembrane region" description="Helical" evidence="1">
    <location>
        <begin position="125"/>
        <end position="146"/>
    </location>
</feature>